<keyword evidence="2" id="KW-1185">Reference proteome</keyword>
<comment type="caution">
    <text evidence="1">The sequence shown here is derived from an EMBL/GenBank/DDBJ whole genome shotgun (WGS) entry which is preliminary data.</text>
</comment>
<name>A0A7Y9DS38_9PSEU</name>
<proteinExistence type="predicted"/>
<evidence type="ECO:0000313" key="1">
    <source>
        <dbReference type="EMBL" id="NYD34157.1"/>
    </source>
</evidence>
<dbReference type="AlphaFoldDB" id="A0A7Y9DS38"/>
<dbReference type="EMBL" id="JACCBN010000001">
    <property type="protein sequence ID" value="NYD34157.1"/>
    <property type="molecule type" value="Genomic_DNA"/>
</dbReference>
<dbReference type="RefSeq" id="WP_179792138.1">
    <property type="nucleotide sequence ID" value="NZ_BAABHP010000012.1"/>
</dbReference>
<accession>A0A7Y9DS38</accession>
<reference evidence="1 2" key="1">
    <citation type="submission" date="2020-07" db="EMBL/GenBank/DDBJ databases">
        <title>Sequencing the genomes of 1000 actinobacteria strains.</title>
        <authorList>
            <person name="Klenk H.-P."/>
        </authorList>
    </citation>
    <scope>NUCLEOTIDE SEQUENCE [LARGE SCALE GENOMIC DNA]</scope>
    <source>
        <strain evidence="1 2">DSM 45772</strain>
    </source>
</reference>
<dbReference type="Proteomes" id="UP000535890">
    <property type="component" value="Unassembled WGS sequence"/>
</dbReference>
<sequence>MGLFRRRAVAPTAPPELELDGVRYRQHHASSPDPENFFHLYLPSEEDPTRFRRRVQLDVHTTRGLTPATVLGHWLPVHAARHVGPAEMNHAAFTANDGSGEYVLDFLLNHHEAGVDAWEWNAVRVIPHRVGLVVLAWTHRAYGDEVDQFLAGLGDQRPVLLERLMAAPVPEVTA</sequence>
<protein>
    <submittedName>
        <fullName evidence="1">Uncharacterized protein</fullName>
    </submittedName>
</protein>
<gene>
    <name evidence="1" type="ORF">BJ983_000259</name>
</gene>
<evidence type="ECO:0000313" key="2">
    <source>
        <dbReference type="Proteomes" id="UP000535890"/>
    </source>
</evidence>
<organism evidence="1 2">
    <name type="scientific">Actinomycetospora corticicola</name>
    <dbReference type="NCBI Taxonomy" id="663602"/>
    <lineage>
        <taxon>Bacteria</taxon>
        <taxon>Bacillati</taxon>
        <taxon>Actinomycetota</taxon>
        <taxon>Actinomycetes</taxon>
        <taxon>Pseudonocardiales</taxon>
        <taxon>Pseudonocardiaceae</taxon>
        <taxon>Actinomycetospora</taxon>
    </lineage>
</organism>